<reference evidence="2 3" key="1">
    <citation type="journal article" date="2012" name="Appl. Environ. Microbiol.">
        <title>Genome Sequence of Thermotolerant Bacillus methanolicus: Features and Regulation Related to Methylotrophy and Production of L-Lysine and L-Glutamate from Methanol.</title>
        <authorList>
            <person name="Heggeset T.M."/>
            <person name="Krog A."/>
            <person name="Balzer S."/>
            <person name="Wentzel A."/>
            <person name="Ellingsen T.E."/>
            <person name="Brautaset T."/>
        </authorList>
    </citation>
    <scope>NUCLEOTIDE SEQUENCE [LARGE SCALE GENOMIC DNA]</scope>
    <source>
        <strain evidence="2 3">PB1</strain>
    </source>
</reference>
<gene>
    <name evidence="2" type="ORF">PB1_02340</name>
</gene>
<dbReference type="EMBL" id="AFEU01000001">
    <property type="protein sequence ID" value="EIJ81741.1"/>
    <property type="molecule type" value="Genomic_DNA"/>
</dbReference>
<dbReference type="STRING" id="997296.PB1_02340"/>
<keyword evidence="1" id="KW-1133">Transmembrane helix</keyword>
<proteinExistence type="predicted"/>
<feature type="transmembrane region" description="Helical" evidence="1">
    <location>
        <begin position="17"/>
        <end position="35"/>
    </location>
</feature>
<accession>I3E5H0</accession>
<keyword evidence="1" id="KW-0472">Membrane</keyword>
<organism evidence="2 3">
    <name type="scientific">Bacillus methanolicus PB1</name>
    <dbReference type="NCBI Taxonomy" id="997296"/>
    <lineage>
        <taxon>Bacteria</taxon>
        <taxon>Bacillati</taxon>
        <taxon>Bacillota</taxon>
        <taxon>Bacilli</taxon>
        <taxon>Bacillales</taxon>
        <taxon>Bacillaceae</taxon>
        <taxon>Bacillus</taxon>
    </lineage>
</organism>
<keyword evidence="1" id="KW-0812">Transmembrane</keyword>
<evidence type="ECO:0000313" key="2">
    <source>
        <dbReference type="EMBL" id="EIJ81741.1"/>
    </source>
</evidence>
<protein>
    <submittedName>
        <fullName evidence="2">Uncharacterized protein</fullName>
    </submittedName>
</protein>
<dbReference type="Proteomes" id="UP000010523">
    <property type="component" value="Unassembled WGS sequence"/>
</dbReference>
<evidence type="ECO:0000256" key="1">
    <source>
        <dbReference type="SAM" id="Phobius"/>
    </source>
</evidence>
<comment type="caution">
    <text evidence="2">The sequence shown here is derived from an EMBL/GenBank/DDBJ whole genome shotgun (WGS) entry which is preliminary data.</text>
</comment>
<dbReference type="AlphaFoldDB" id="I3E5H0"/>
<dbReference type="PATRIC" id="fig|997296.3.peg.522"/>
<evidence type="ECO:0000313" key="3">
    <source>
        <dbReference type="Proteomes" id="UP000010523"/>
    </source>
</evidence>
<name>I3E5H0_BACMT</name>
<sequence>MLTFKDFVKKDMDNMKIRLNIVNIFIIIFFFFGIFV</sequence>
<keyword evidence="3" id="KW-1185">Reference proteome</keyword>